<dbReference type="EMBL" id="NESQ01000355">
    <property type="protein sequence ID" value="PUU73687.1"/>
    <property type="molecule type" value="Genomic_DNA"/>
</dbReference>
<keyword evidence="2" id="KW-0472">Membrane</keyword>
<name>A0A2T6ZDW3_TUBBO</name>
<reference evidence="3 4" key="1">
    <citation type="submission" date="2017-04" db="EMBL/GenBank/DDBJ databases">
        <title>Draft genome sequence of Tuber borchii Vittad., a whitish edible truffle.</title>
        <authorList>
            <consortium name="DOE Joint Genome Institute"/>
            <person name="Murat C."/>
            <person name="Kuo A."/>
            <person name="Barry K.W."/>
            <person name="Clum A."/>
            <person name="Dockter R.B."/>
            <person name="Fauchery L."/>
            <person name="Iotti M."/>
            <person name="Kohler A."/>
            <person name="Labutti K."/>
            <person name="Lindquist E.A."/>
            <person name="Lipzen A."/>
            <person name="Ohm R.A."/>
            <person name="Wang M."/>
            <person name="Grigoriev I.V."/>
            <person name="Zambonelli A."/>
            <person name="Martin F.M."/>
        </authorList>
    </citation>
    <scope>NUCLEOTIDE SEQUENCE [LARGE SCALE GENOMIC DNA]</scope>
    <source>
        <strain evidence="3 4">Tbo3840</strain>
    </source>
</reference>
<feature type="compositionally biased region" description="Low complexity" evidence="1">
    <location>
        <begin position="210"/>
        <end position="225"/>
    </location>
</feature>
<sequence length="390" mass="43215">MKLQRLPRAPQEQLQPRQDGNSNPQGKTVIIAVVFVSLFFFIIIAYIVLRFIRQGHPLAPKFFPEGWKKKWATWQPGVYAPAASSASPTPEQSAAARREQERRERRERRRREQQQQQPSGVNRVESVRSIMTLPEYRAAPLADRERTIGREGERGGIDVVVEAPETAEEEEERREEHMRALYEIRLARQLERAAERESAQNGGRSGNTTRAAASSRNRGNSSASSLAATLAAVQERERRLSEVSYAEIGVARPDGSRVRASSDVSDRDSLPLLDAGAPMGMGDSIRSDRSSHIRTNSALSLTSTLDAPEQRRSDEIFNLGSARPSLDNRDSAHDSVPSDRPPGYSGDLDWGAPPEYPGIVEDGRGDMGVPVLRVETASPDPSRPPQQARP</sequence>
<dbReference type="AlphaFoldDB" id="A0A2T6ZDW3"/>
<protein>
    <submittedName>
        <fullName evidence="3">Uncharacterized protein</fullName>
    </submittedName>
</protein>
<feature type="region of interest" description="Disordered" evidence="1">
    <location>
        <begin position="1"/>
        <end position="23"/>
    </location>
</feature>
<evidence type="ECO:0000256" key="2">
    <source>
        <dbReference type="SAM" id="Phobius"/>
    </source>
</evidence>
<feature type="region of interest" description="Disordered" evidence="1">
    <location>
        <begin position="253"/>
        <end position="390"/>
    </location>
</feature>
<accession>A0A2T6ZDW3</accession>
<evidence type="ECO:0000313" key="3">
    <source>
        <dbReference type="EMBL" id="PUU73687.1"/>
    </source>
</evidence>
<keyword evidence="2" id="KW-1133">Transmembrane helix</keyword>
<organism evidence="3 4">
    <name type="scientific">Tuber borchii</name>
    <name type="common">White truffle</name>
    <dbReference type="NCBI Taxonomy" id="42251"/>
    <lineage>
        <taxon>Eukaryota</taxon>
        <taxon>Fungi</taxon>
        <taxon>Dikarya</taxon>
        <taxon>Ascomycota</taxon>
        <taxon>Pezizomycotina</taxon>
        <taxon>Pezizomycetes</taxon>
        <taxon>Pezizales</taxon>
        <taxon>Tuberaceae</taxon>
        <taxon>Tuber</taxon>
    </lineage>
</organism>
<keyword evidence="4" id="KW-1185">Reference proteome</keyword>
<feature type="region of interest" description="Disordered" evidence="1">
    <location>
        <begin position="193"/>
        <end position="225"/>
    </location>
</feature>
<dbReference type="OrthoDB" id="5376312at2759"/>
<dbReference type="Proteomes" id="UP000244722">
    <property type="component" value="Unassembled WGS sequence"/>
</dbReference>
<feature type="transmembrane region" description="Helical" evidence="2">
    <location>
        <begin position="29"/>
        <end position="52"/>
    </location>
</feature>
<evidence type="ECO:0000256" key="1">
    <source>
        <dbReference type="SAM" id="MobiDB-lite"/>
    </source>
</evidence>
<feature type="compositionally biased region" description="Basic and acidic residues" evidence="1">
    <location>
        <begin position="326"/>
        <end position="337"/>
    </location>
</feature>
<gene>
    <name evidence="3" type="ORF">B9Z19DRAFT_1003536</name>
</gene>
<feature type="compositionally biased region" description="Polar residues" evidence="1">
    <location>
        <begin position="295"/>
        <end position="305"/>
    </location>
</feature>
<proteinExistence type="predicted"/>
<comment type="caution">
    <text evidence="3">The sequence shown here is derived from an EMBL/GenBank/DDBJ whole genome shotgun (WGS) entry which is preliminary data.</text>
</comment>
<feature type="compositionally biased region" description="Polar residues" evidence="1">
    <location>
        <begin position="12"/>
        <end position="23"/>
    </location>
</feature>
<feature type="region of interest" description="Disordered" evidence="1">
    <location>
        <begin position="81"/>
        <end position="126"/>
    </location>
</feature>
<evidence type="ECO:0000313" key="4">
    <source>
        <dbReference type="Proteomes" id="UP000244722"/>
    </source>
</evidence>
<keyword evidence="2" id="KW-0812">Transmembrane</keyword>
<feature type="compositionally biased region" description="Low complexity" evidence="1">
    <location>
        <begin position="81"/>
        <end position="95"/>
    </location>
</feature>